<comment type="caution">
    <text evidence="1">The sequence shown here is derived from an EMBL/GenBank/DDBJ whole genome shotgun (WGS) entry which is preliminary data.</text>
</comment>
<accession>A0A4R3LMR1</accession>
<dbReference type="AlphaFoldDB" id="A0A4R3LMR1"/>
<dbReference type="RefSeq" id="WP_132034930.1">
    <property type="nucleotide sequence ID" value="NZ_SMAI01000017.1"/>
</dbReference>
<organism evidence="1 2">
    <name type="scientific">Aquabacter spiritensis</name>
    <dbReference type="NCBI Taxonomy" id="933073"/>
    <lineage>
        <taxon>Bacteria</taxon>
        <taxon>Pseudomonadati</taxon>
        <taxon>Pseudomonadota</taxon>
        <taxon>Alphaproteobacteria</taxon>
        <taxon>Hyphomicrobiales</taxon>
        <taxon>Xanthobacteraceae</taxon>
        <taxon>Aquabacter</taxon>
    </lineage>
</organism>
<keyword evidence="2" id="KW-1185">Reference proteome</keyword>
<protein>
    <submittedName>
        <fullName evidence="1">Uncharacterized protein</fullName>
    </submittedName>
</protein>
<sequence>MTSFPPPAVPTPDAVAATARTAGLDLPPAAAARIAAAVAPAFAAFAPVSGTLPFDLEPATFLTVQMRELAK</sequence>
<dbReference type="Proteomes" id="UP000294664">
    <property type="component" value="Unassembled WGS sequence"/>
</dbReference>
<name>A0A4R3LMR1_9HYPH</name>
<dbReference type="EMBL" id="SMAI01000017">
    <property type="protein sequence ID" value="TCT01673.1"/>
    <property type="molecule type" value="Genomic_DNA"/>
</dbReference>
<proteinExistence type="predicted"/>
<evidence type="ECO:0000313" key="1">
    <source>
        <dbReference type="EMBL" id="TCT01673.1"/>
    </source>
</evidence>
<gene>
    <name evidence="1" type="ORF">EDC64_11724</name>
</gene>
<reference evidence="1 2" key="1">
    <citation type="submission" date="2019-03" db="EMBL/GenBank/DDBJ databases">
        <title>Genomic Encyclopedia of Type Strains, Phase IV (KMG-IV): sequencing the most valuable type-strain genomes for metagenomic binning, comparative biology and taxonomic classification.</title>
        <authorList>
            <person name="Goeker M."/>
        </authorList>
    </citation>
    <scope>NUCLEOTIDE SEQUENCE [LARGE SCALE GENOMIC DNA]</scope>
    <source>
        <strain evidence="1 2">DSM 9035</strain>
    </source>
</reference>
<evidence type="ECO:0000313" key="2">
    <source>
        <dbReference type="Proteomes" id="UP000294664"/>
    </source>
</evidence>